<dbReference type="AlphaFoldDB" id="W6QAU6"/>
<keyword evidence="2" id="KW-1185">Reference proteome</keyword>
<proteinExistence type="predicted"/>
<gene>
    <name evidence="1" type="ORF">PROQFM164_S03g000314</name>
</gene>
<evidence type="ECO:0000313" key="2">
    <source>
        <dbReference type="Proteomes" id="UP000030686"/>
    </source>
</evidence>
<reference evidence="1" key="1">
    <citation type="journal article" date="2014" name="Nat. Commun.">
        <title>Multiple recent horizontal transfers of a large genomic region in cheese making fungi.</title>
        <authorList>
            <person name="Cheeseman K."/>
            <person name="Ropars J."/>
            <person name="Renault P."/>
            <person name="Dupont J."/>
            <person name="Gouzy J."/>
            <person name="Branca A."/>
            <person name="Abraham A.L."/>
            <person name="Ceppi M."/>
            <person name="Conseiller E."/>
            <person name="Debuchy R."/>
            <person name="Malagnac F."/>
            <person name="Goarin A."/>
            <person name="Silar P."/>
            <person name="Lacoste S."/>
            <person name="Sallet E."/>
            <person name="Bensimon A."/>
            <person name="Giraud T."/>
            <person name="Brygoo Y."/>
        </authorList>
    </citation>
    <scope>NUCLEOTIDE SEQUENCE [LARGE SCALE GENOMIC DNA]</scope>
    <source>
        <strain evidence="1">FM164</strain>
    </source>
</reference>
<accession>W6QAU6</accession>
<protein>
    <submittedName>
        <fullName evidence="1">Genomic scaffold, ProqFM164S03</fullName>
    </submittedName>
</protein>
<organism evidence="1 2">
    <name type="scientific">Penicillium roqueforti (strain FM164)</name>
    <dbReference type="NCBI Taxonomy" id="1365484"/>
    <lineage>
        <taxon>Eukaryota</taxon>
        <taxon>Fungi</taxon>
        <taxon>Dikarya</taxon>
        <taxon>Ascomycota</taxon>
        <taxon>Pezizomycotina</taxon>
        <taxon>Eurotiomycetes</taxon>
        <taxon>Eurotiomycetidae</taxon>
        <taxon>Eurotiales</taxon>
        <taxon>Aspergillaceae</taxon>
        <taxon>Penicillium</taxon>
    </lineage>
</organism>
<dbReference type="Proteomes" id="UP000030686">
    <property type="component" value="Unassembled WGS sequence"/>
</dbReference>
<dbReference type="EMBL" id="HG792017">
    <property type="protein sequence ID" value="CDM33590.1"/>
    <property type="molecule type" value="Genomic_DNA"/>
</dbReference>
<evidence type="ECO:0000313" key="1">
    <source>
        <dbReference type="EMBL" id="CDM33590.1"/>
    </source>
</evidence>
<sequence length="30" mass="3398">MSRLSGSRSGWTVMIDLSTRPLLVQHMPLQ</sequence>
<name>W6QAU6_PENRF</name>